<dbReference type="SMART" id="SM00109">
    <property type="entry name" value="C1"/>
    <property type="match status" value="1"/>
</dbReference>
<feature type="domain" description="LIM zinc-binding" evidence="7">
    <location>
        <begin position="68"/>
        <end position="127"/>
    </location>
</feature>
<reference evidence="10 11" key="1">
    <citation type="journal article" date="2018" name="Mol. Biol. Evol.">
        <title>Broad Genomic Sampling Reveals a Smut Pathogenic Ancestry of the Fungal Clade Ustilaginomycotina.</title>
        <authorList>
            <person name="Kijpornyongpan T."/>
            <person name="Mondo S.J."/>
            <person name="Barry K."/>
            <person name="Sandor L."/>
            <person name="Lee J."/>
            <person name="Lipzen A."/>
            <person name="Pangilinan J."/>
            <person name="LaButti K."/>
            <person name="Hainaut M."/>
            <person name="Henrissat B."/>
            <person name="Grigoriev I.V."/>
            <person name="Spatafora J.W."/>
            <person name="Aime M.C."/>
        </authorList>
    </citation>
    <scope>NUCLEOTIDE SEQUENCE [LARGE SCALE GENOMIC DNA]</scope>
    <source>
        <strain evidence="10 11">MCA 5214</strain>
    </source>
</reference>
<proteinExistence type="predicted"/>
<keyword evidence="2 4" id="KW-0479">Metal-binding</keyword>
<dbReference type="CDD" id="cd00159">
    <property type="entry name" value="RhoGAP"/>
    <property type="match status" value="1"/>
</dbReference>
<feature type="compositionally biased region" description="Polar residues" evidence="6">
    <location>
        <begin position="434"/>
        <end position="453"/>
    </location>
</feature>
<feature type="region of interest" description="Disordered" evidence="6">
    <location>
        <begin position="127"/>
        <end position="340"/>
    </location>
</feature>
<dbReference type="PROSITE" id="PS50023">
    <property type="entry name" value="LIM_DOMAIN_2"/>
    <property type="match status" value="2"/>
</dbReference>
<dbReference type="PROSITE" id="PS50238">
    <property type="entry name" value="RHOGAP"/>
    <property type="match status" value="1"/>
</dbReference>
<feature type="domain" description="LIM zinc-binding" evidence="7">
    <location>
        <begin position="6"/>
        <end position="67"/>
    </location>
</feature>
<dbReference type="PROSITE" id="PS00478">
    <property type="entry name" value="LIM_DOMAIN_1"/>
    <property type="match status" value="2"/>
</dbReference>
<dbReference type="Gene3D" id="3.30.60.20">
    <property type="match status" value="1"/>
</dbReference>
<feature type="compositionally biased region" description="Low complexity" evidence="6">
    <location>
        <begin position="167"/>
        <end position="180"/>
    </location>
</feature>
<feature type="non-terminal residue" evidence="10">
    <location>
        <position position="1148"/>
    </location>
</feature>
<dbReference type="FunFam" id="1.10.555.10:FF:000043">
    <property type="entry name" value="Rho GTPase activator Rga"/>
    <property type="match status" value="1"/>
</dbReference>
<evidence type="ECO:0000256" key="3">
    <source>
        <dbReference type="ARBA" id="ARBA00022833"/>
    </source>
</evidence>
<evidence type="ECO:0000313" key="11">
    <source>
        <dbReference type="Proteomes" id="UP000245884"/>
    </source>
</evidence>
<feature type="coiled-coil region" evidence="5">
    <location>
        <begin position="479"/>
        <end position="559"/>
    </location>
</feature>
<dbReference type="GO" id="GO:0005096">
    <property type="term" value="F:GTPase activator activity"/>
    <property type="evidence" value="ECO:0007669"/>
    <property type="project" value="UniProtKB-KW"/>
</dbReference>
<feature type="region of interest" description="Disordered" evidence="6">
    <location>
        <begin position="394"/>
        <end position="453"/>
    </location>
</feature>
<dbReference type="SMART" id="SM00324">
    <property type="entry name" value="RhoGAP"/>
    <property type="match status" value="1"/>
</dbReference>
<dbReference type="GO" id="GO:0046872">
    <property type="term" value="F:metal ion binding"/>
    <property type="evidence" value="ECO:0007669"/>
    <property type="project" value="UniProtKB-KW"/>
</dbReference>
<dbReference type="PANTHER" id="PTHR23176:SF128">
    <property type="entry name" value="RHO GTPASE-ACTIVATING PROTEIN RGD1"/>
    <property type="match status" value="1"/>
</dbReference>
<feature type="region of interest" description="Disordered" evidence="6">
    <location>
        <begin position="354"/>
        <end position="373"/>
    </location>
</feature>
<dbReference type="Proteomes" id="UP000245884">
    <property type="component" value="Unassembled WGS sequence"/>
</dbReference>
<dbReference type="RefSeq" id="XP_025363209.1">
    <property type="nucleotide sequence ID" value="XM_025503920.1"/>
</dbReference>
<accession>A0A316UTI0</accession>
<evidence type="ECO:0000256" key="4">
    <source>
        <dbReference type="PROSITE-ProRule" id="PRU00125"/>
    </source>
</evidence>
<feature type="compositionally biased region" description="Low complexity" evidence="6">
    <location>
        <begin position="729"/>
        <end position="752"/>
    </location>
</feature>
<dbReference type="Pfam" id="PF00130">
    <property type="entry name" value="C1_1"/>
    <property type="match status" value="1"/>
</dbReference>
<dbReference type="CDD" id="cd00029">
    <property type="entry name" value="C1"/>
    <property type="match status" value="1"/>
</dbReference>
<keyword evidence="5" id="KW-0175">Coiled coil</keyword>
<dbReference type="Gene3D" id="1.10.555.10">
    <property type="entry name" value="Rho GTPase activation protein"/>
    <property type="match status" value="1"/>
</dbReference>
<name>A0A316UTI0_9BASI</name>
<feature type="region of interest" description="Disordered" evidence="6">
    <location>
        <begin position="708"/>
        <end position="786"/>
    </location>
</feature>
<feature type="compositionally biased region" description="Basic and acidic residues" evidence="6">
    <location>
        <begin position="140"/>
        <end position="153"/>
    </location>
</feature>
<evidence type="ECO:0000256" key="5">
    <source>
        <dbReference type="SAM" id="Coils"/>
    </source>
</evidence>
<feature type="coiled-coil region" evidence="5">
    <location>
        <begin position="645"/>
        <end position="707"/>
    </location>
</feature>
<evidence type="ECO:0000256" key="6">
    <source>
        <dbReference type="SAM" id="MobiDB-lite"/>
    </source>
</evidence>
<evidence type="ECO:0000313" key="10">
    <source>
        <dbReference type="EMBL" id="PWN28597.1"/>
    </source>
</evidence>
<feature type="domain" description="Rho-GAP" evidence="9">
    <location>
        <begin position="953"/>
        <end position="1148"/>
    </location>
</feature>
<dbReference type="OrthoDB" id="79452at2759"/>
<dbReference type="EMBL" id="KZ819665">
    <property type="protein sequence ID" value="PWN28597.1"/>
    <property type="molecule type" value="Genomic_DNA"/>
</dbReference>
<evidence type="ECO:0000256" key="1">
    <source>
        <dbReference type="ARBA" id="ARBA00022468"/>
    </source>
</evidence>
<feature type="compositionally biased region" description="Polar residues" evidence="6">
    <location>
        <begin position="200"/>
        <end position="211"/>
    </location>
</feature>
<keyword evidence="4" id="KW-0440">LIM domain</keyword>
<dbReference type="PANTHER" id="PTHR23176">
    <property type="entry name" value="RHO/RAC/CDC GTPASE-ACTIVATING PROTEIN"/>
    <property type="match status" value="1"/>
</dbReference>
<gene>
    <name evidence="10" type="ORF">BDZ90DRAFT_204907</name>
</gene>
<feature type="region of interest" description="Disordered" evidence="6">
    <location>
        <begin position="600"/>
        <end position="636"/>
    </location>
</feature>
<dbReference type="SUPFAM" id="SSF48350">
    <property type="entry name" value="GTPase activation domain, GAP"/>
    <property type="match status" value="1"/>
</dbReference>
<dbReference type="InterPro" id="IPR000198">
    <property type="entry name" value="RhoGAP_dom"/>
</dbReference>
<keyword evidence="1" id="KW-0343">GTPase activation</keyword>
<feature type="domain" description="Phorbol-ester/DAG-type" evidence="8">
    <location>
        <begin position="870"/>
        <end position="918"/>
    </location>
</feature>
<keyword evidence="3 4" id="KW-0862">Zinc</keyword>
<dbReference type="PROSITE" id="PS00479">
    <property type="entry name" value="ZF_DAG_PE_1"/>
    <property type="match status" value="1"/>
</dbReference>
<keyword evidence="11" id="KW-1185">Reference proteome</keyword>
<dbReference type="STRING" id="1569628.A0A316UTI0"/>
<evidence type="ECO:0000259" key="8">
    <source>
        <dbReference type="PROSITE" id="PS50081"/>
    </source>
</evidence>
<dbReference type="AlphaFoldDB" id="A0A316UTI0"/>
<dbReference type="InterPro" id="IPR001781">
    <property type="entry name" value="Znf_LIM"/>
</dbReference>
<dbReference type="Gene3D" id="2.10.110.10">
    <property type="entry name" value="Cysteine Rich Protein"/>
    <property type="match status" value="2"/>
</dbReference>
<dbReference type="SUPFAM" id="SSF57889">
    <property type="entry name" value="Cysteine-rich domain"/>
    <property type="match status" value="1"/>
</dbReference>
<feature type="compositionally biased region" description="Pro residues" evidence="6">
    <location>
        <begin position="227"/>
        <end position="242"/>
    </location>
</feature>
<dbReference type="Pfam" id="PF00620">
    <property type="entry name" value="RhoGAP"/>
    <property type="match status" value="1"/>
</dbReference>
<dbReference type="InterPro" id="IPR050729">
    <property type="entry name" value="Rho-GAP"/>
</dbReference>
<dbReference type="SMART" id="SM00132">
    <property type="entry name" value="LIM"/>
    <property type="match status" value="2"/>
</dbReference>
<dbReference type="InterPro" id="IPR008936">
    <property type="entry name" value="Rho_GTPase_activation_prot"/>
</dbReference>
<organism evidence="10 11">
    <name type="scientific">Jaminaea rosea</name>
    <dbReference type="NCBI Taxonomy" id="1569628"/>
    <lineage>
        <taxon>Eukaryota</taxon>
        <taxon>Fungi</taxon>
        <taxon>Dikarya</taxon>
        <taxon>Basidiomycota</taxon>
        <taxon>Ustilaginomycotina</taxon>
        <taxon>Exobasidiomycetes</taxon>
        <taxon>Microstromatales</taxon>
        <taxon>Microstromatales incertae sedis</taxon>
        <taxon>Jaminaea</taxon>
    </lineage>
</organism>
<dbReference type="PROSITE" id="PS50081">
    <property type="entry name" value="ZF_DAG_PE_2"/>
    <property type="match status" value="1"/>
</dbReference>
<dbReference type="Pfam" id="PF00412">
    <property type="entry name" value="LIM"/>
    <property type="match status" value="2"/>
</dbReference>
<evidence type="ECO:0000259" key="9">
    <source>
        <dbReference type="PROSITE" id="PS50238"/>
    </source>
</evidence>
<sequence>EDFTDVNCGGCGLAINEDSADAGVVHFATSLWHLECFRCAKCHEKVSTDRDDILLLSDGHPICGRCNYSCQICGLPILEEAIMTGEESYHASCFTCRSCNSRIEELVFAKTSQGIYCMPCHNERVARSRRHADNKRRTRNKDGTSRRKKDSSAVRDGSSAAQNGETSSSSIRSPQPESSPAVLAPPTPSPRKASVGLPDSTPTMSSFESSAPPTPLADSGRSNVSENPPPSSPSPTPPPPNPKDSASPALTQSFSQQSHHTPSPSIGRPSGQPTLRELRSGTHPRPRTADSNSNISRMAPSPLPRPPTSESSHLEATADSFSCRGDPGSHLDVGGPGMIAKADFLQPMPIATTSKSQHLQPTPPGTTDAPLAGSFSFYDPDLMNLMDTFGQFDSSDGIQLSSPMIGGDQHNADVDGPGSPSPSSRERDLAESTGRASVSSSRDGSAVPASSSITTLRARVRESLKASDDGRVSMDTSFIESILQELEDTKAQMKTLQHKYQRMKRASQQAAQGFSHAKTEFEQQVHAREDAELQMLQLKQQLSEQASKLTSVAKQEQRQERMANRSKDVKTSLEDMTRDLAKLTVERDMTVAEVAELIAMQDGRAPLPPSKSTEPTSRGEGSGAGDESSKKTLQSRLSVRLDGVKAKYRKEINDLTNQRDELLLEIEDLRQSRDVYLEETEALNTRNEELNLLLSKLQNRVESLTAAEMAAQSAREASKSSPARPGSNLALPSPGHLSSSSGVSTAAAPSSTKGSWFGGRSKQSSQTSSLSNHHHTSSSISSARDLPGFQDRNAAEAAAAAAAAMNATSSAAAKKFKWMKAGAKSAGQGIASALPGVHSPPVPPKSSAVPLGSVAGGGSSMNANEVVVREHLFQPFNVLRPTRCFACQKNMWGQSEVRCALCGQVCHSKCLNSLSLSCHQPYLGAGTGSGGPSMAPTIFGRSLIDQVASEGRPDLSSPLVPVIVLKCIQAVEVNGMDFEGIYRKSGGSSQLKIITQLFERGQRFDLDDCDRFNDVSAVTSVLKNYFRELPEPLLTYELHEAFIEAAETSSSSAQQHADGDAGLSSKKERMLHLIRQLPAPHHDTLKVLCLHLKRIGDRQAENRMTARNLGVVFGPTLMRSRDPSREFADMGQKSITVEWLCENAEAVF</sequence>
<dbReference type="FunFam" id="2.10.110.10:FF:000160">
    <property type="entry name" value="Signal transducer, putative"/>
    <property type="match status" value="1"/>
</dbReference>
<dbReference type="InterPro" id="IPR046349">
    <property type="entry name" value="C1-like_sf"/>
</dbReference>
<feature type="compositionally biased region" description="Polar residues" evidence="6">
    <location>
        <begin position="249"/>
        <end position="264"/>
    </location>
</feature>
<dbReference type="GO" id="GO:0005737">
    <property type="term" value="C:cytoplasm"/>
    <property type="evidence" value="ECO:0007669"/>
    <property type="project" value="TreeGrafter"/>
</dbReference>
<feature type="non-terminal residue" evidence="10">
    <location>
        <position position="1"/>
    </location>
</feature>
<protein>
    <submittedName>
        <fullName evidence="10">RhoGAP-domain-containing protein</fullName>
    </submittedName>
</protein>
<dbReference type="InterPro" id="IPR002219">
    <property type="entry name" value="PKC_DAG/PE"/>
</dbReference>
<feature type="compositionally biased region" description="Low complexity" evidence="6">
    <location>
        <begin position="761"/>
        <end position="782"/>
    </location>
</feature>
<evidence type="ECO:0000256" key="2">
    <source>
        <dbReference type="ARBA" id="ARBA00022723"/>
    </source>
</evidence>
<dbReference type="GeneID" id="37025743"/>
<evidence type="ECO:0000259" key="7">
    <source>
        <dbReference type="PROSITE" id="PS50023"/>
    </source>
</evidence>
<feature type="compositionally biased region" description="Basic residues" evidence="6">
    <location>
        <begin position="127"/>
        <end position="139"/>
    </location>
</feature>
<dbReference type="GO" id="GO:0007165">
    <property type="term" value="P:signal transduction"/>
    <property type="evidence" value="ECO:0007669"/>
    <property type="project" value="InterPro"/>
</dbReference>